<keyword evidence="3" id="KW-1185">Reference proteome</keyword>
<protein>
    <submittedName>
        <fullName evidence="2">Uncharacterized protein</fullName>
    </submittedName>
</protein>
<sequence length="851" mass="98253">MENGEREEESGLNDGHHEMRDENLPRTRQNSKSKKQDEEPVDGNGPLSAEKGRFAVLLDGSTSTFSVHSIVGIGGVNVKAGEMITVDGISQTIIDICPTREMAIEKCDDSCNEFNAFSIGQVFHNGSKTGGAEREGDEAEERDHRREEKDQDLTDRYELEDERSELAIGTDPYAAIRYIFGVYYNELSEDMARLNKRHESLTTMMEIVMGGTWNTRGIDDSMRFDPREPLVSRRIGEKKLERYKKQRYDSEGEPLDENGGEGSTRDYKRPAKGAHPGYPFPALIGRGEEERCLAQSNGQPASFAQRISQLLFHDSLHLYFKDQDPQKRQWLHDLVDYRYPSEDKMAQMYKWKSCSWAINKIRIKDGAVDGGSRRSLPTVIPTYSDLLPRKAQNYKSWTGKEEISHVKPDFPYVGEVLEQSIFEKSPEDPIKYVERLAFHLFHDSLDKLFSEQDGARKEWLRDMVDYRFPIEEKLKRDSRWKVCGAAANRNRLKHVVNGVVLAYPYVTKEFEEECLRAARGNPTVYAEMMGRGLFHESINVSFKDQDPRKRTWLHDILDRRFPTSDKIKQIQKWKLCSSAINKNRTLSASQLAPFKKHQVKKDDEKAERAEKTTGKKREEKERRGATAGAAADEERATTSKHHDDDDGEQFGNNNCRRRGDTGGSCCSTRWSRRTITSNEENAGPVNDNHLLHFFRPSPLKWPIIFNKDILIYRQFRFFIYQSSTTAKENLIHSRHINSGREDRPLKWPKKRNSITSVDPSITFPYGVTDEQEEEFFAKAQGNAPFYAKSVAQLLFKDNLDSYFKDQEDAKRAYIRKLVDVRFPSARKRDYEMKWKNCTIAINRNRTSWKPS</sequence>
<feature type="compositionally biased region" description="Basic and acidic residues" evidence="1">
    <location>
        <begin position="14"/>
        <end position="25"/>
    </location>
</feature>
<gene>
    <name evidence="2" type="ORF">MSPICULIGERA_LOCUS9949</name>
</gene>
<name>A0AA36CMH4_9BILA</name>
<evidence type="ECO:0000313" key="2">
    <source>
        <dbReference type="EMBL" id="CAJ0571545.1"/>
    </source>
</evidence>
<feature type="region of interest" description="Disordered" evidence="1">
    <location>
        <begin position="242"/>
        <end position="275"/>
    </location>
</feature>
<proteinExistence type="predicted"/>
<dbReference type="AlphaFoldDB" id="A0AA36CMH4"/>
<reference evidence="2" key="1">
    <citation type="submission" date="2023-06" db="EMBL/GenBank/DDBJ databases">
        <authorList>
            <person name="Delattre M."/>
        </authorList>
    </citation>
    <scope>NUCLEOTIDE SEQUENCE</scope>
    <source>
        <strain evidence="2">AF72</strain>
    </source>
</reference>
<organism evidence="2 3">
    <name type="scientific">Mesorhabditis spiculigera</name>
    <dbReference type="NCBI Taxonomy" id="96644"/>
    <lineage>
        <taxon>Eukaryota</taxon>
        <taxon>Metazoa</taxon>
        <taxon>Ecdysozoa</taxon>
        <taxon>Nematoda</taxon>
        <taxon>Chromadorea</taxon>
        <taxon>Rhabditida</taxon>
        <taxon>Rhabditina</taxon>
        <taxon>Rhabditomorpha</taxon>
        <taxon>Rhabditoidea</taxon>
        <taxon>Rhabditidae</taxon>
        <taxon>Mesorhabditinae</taxon>
        <taxon>Mesorhabditis</taxon>
    </lineage>
</organism>
<evidence type="ECO:0000256" key="1">
    <source>
        <dbReference type="SAM" id="MobiDB-lite"/>
    </source>
</evidence>
<feature type="non-terminal residue" evidence="2">
    <location>
        <position position="851"/>
    </location>
</feature>
<dbReference type="Proteomes" id="UP001177023">
    <property type="component" value="Unassembled WGS sequence"/>
</dbReference>
<feature type="compositionally biased region" description="Basic and acidic residues" evidence="1">
    <location>
        <begin position="600"/>
        <end position="624"/>
    </location>
</feature>
<feature type="compositionally biased region" description="Acidic residues" evidence="1">
    <location>
        <begin position="1"/>
        <end position="11"/>
    </location>
</feature>
<feature type="region of interest" description="Disordered" evidence="1">
    <location>
        <begin position="125"/>
        <end position="153"/>
    </location>
</feature>
<feature type="compositionally biased region" description="Basic and acidic residues" evidence="1">
    <location>
        <begin position="632"/>
        <end position="644"/>
    </location>
</feature>
<evidence type="ECO:0000313" key="3">
    <source>
        <dbReference type="Proteomes" id="UP001177023"/>
    </source>
</evidence>
<dbReference type="EMBL" id="CATQJA010002570">
    <property type="protein sequence ID" value="CAJ0571545.1"/>
    <property type="molecule type" value="Genomic_DNA"/>
</dbReference>
<feature type="region of interest" description="Disordered" evidence="1">
    <location>
        <begin position="1"/>
        <end position="48"/>
    </location>
</feature>
<feature type="region of interest" description="Disordered" evidence="1">
    <location>
        <begin position="591"/>
        <end position="668"/>
    </location>
</feature>
<accession>A0AA36CMH4</accession>
<feature type="compositionally biased region" description="Basic and acidic residues" evidence="1">
    <location>
        <begin position="141"/>
        <end position="153"/>
    </location>
</feature>
<comment type="caution">
    <text evidence="2">The sequence shown here is derived from an EMBL/GenBank/DDBJ whole genome shotgun (WGS) entry which is preliminary data.</text>
</comment>